<dbReference type="PANTHER" id="PTHR46621:SF1">
    <property type="entry name" value="SNRNA-ACTIVATING PROTEIN COMPLEX SUBUNIT 4"/>
    <property type="match status" value="1"/>
</dbReference>
<dbReference type="Proteomes" id="UP001470230">
    <property type="component" value="Unassembled WGS sequence"/>
</dbReference>
<reference evidence="8 9" key="1">
    <citation type="submission" date="2024-04" db="EMBL/GenBank/DDBJ databases">
        <title>Tritrichomonas musculus Genome.</title>
        <authorList>
            <person name="Alves-Ferreira E."/>
            <person name="Grigg M."/>
            <person name="Lorenzi H."/>
            <person name="Galac M."/>
        </authorList>
    </citation>
    <scope>NUCLEOTIDE SEQUENCE [LARGE SCALE GENOMIC DNA]</scope>
    <source>
        <strain evidence="8 9">EAF2021</strain>
    </source>
</reference>
<evidence type="ECO:0000256" key="2">
    <source>
        <dbReference type="ARBA" id="ARBA00023125"/>
    </source>
</evidence>
<evidence type="ECO:0000256" key="4">
    <source>
        <dbReference type="ARBA" id="ARBA00023242"/>
    </source>
</evidence>
<dbReference type="PANTHER" id="PTHR46621">
    <property type="entry name" value="SNRNA-ACTIVATING PROTEIN COMPLEX SUBUNIT 4"/>
    <property type="match status" value="1"/>
</dbReference>
<evidence type="ECO:0008006" key="10">
    <source>
        <dbReference type="Google" id="ProtNLM"/>
    </source>
</evidence>
<comment type="caution">
    <text evidence="8">The sequence shown here is derived from an EMBL/GenBank/DDBJ whole genome shotgun (WGS) entry which is preliminary data.</text>
</comment>
<evidence type="ECO:0000256" key="3">
    <source>
        <dbReference type="ARBA" id="ARBA00023163"/>
    </source>
</evidence>
<dbReference type="Gene3D" id="1.10.10.60">
    <property type="entry name" value="Homeodomain-like"/>
    <property type="match status" value="2"/>
</dbReference>
<dbReference type="InterPro" id="IPR009057">
    <property type="entry name" value="Homeodomain-like_sf"/>
</dbReference>
<dbReference type="EMBL" id="JAPFFF010000053">
    <property type="protein sequence ID" value="KAK8838990.1"/>
    <property type="molecule type" value="Genomic_DNA"/>
</dbReference>
<feature type="domain" description="Myb-like" evidence="6">
    <location>
        <begin position="152"/>
        <end position="202"/>
    </location>
</feature>
<sequence length="306" mass="36013">MVQYEKQNAQLIPVPVIVSIQPSLQIIGMNVNNMCAQCQPGLENKNLSESWEQSLKIKEKLIENMINCKSKAKKNNEKILDLMIKESDKSKSSNPENDSTKKKSRIPFTKQEDEKLKYLVRNFGTKNWKAIAFFMNKRTAKQCRDRYSNYLFPGYFQGEWTKKEDDLLMKLYNEFGSKWSVLQTYFPNRSSNSIKNRWFYFLSKNQQSGIDDDKMVNDVISNNIENPKMEFNEFEMPKDMQDNRNNWISANNSELALNQRGNDLKVNCDNLNEEGKNAFDFDLEDNEINCKSLLDDELFFYNKNDY</sequence>
<dbReference type="SUPFAM" id="SSF46689">
    <property type="entry name" value="Homeodomain-like"/>
    <property type="match status" value="1"/>
</dbReference>
<feature type="region of interest" description="Disordered" evidence="5">
    <location>
        <begin position="84"/>
        <end position="106"/>
    </location>
</feature>
<evidence type="ECO:0000259" key="6">
    <source>
        <dbReference type="PROSITE" id="PS50090"/>
    </source>
</evidence>
<evidence type="ECO:0000256" key="1">
    <source>
        <dbReference type="ARBA" id="ARBA00023015"/>
    </source>
</evidence>
<dbReference type="SMART" id="SM00717">
    <property type="entry name" value="SANT"/>
    <property type="match status" value="2"/>
</dbReference>
<proteinExistence type="predicted"/>
<feature type="domain" description="Myb-like" evidence="6">
    <location>
        <begin position="100"/>
        <end position="151"/>
    </location>
</feature>
<keyword evidence="1" id="KW-0805">Transcription regulation</keyword>
<evidence type="ECO:0000313" key="8">
    <source>
        <dbReference type="EMBL" id="KAK8838990.1"/>
    </source>
</evidence>
<feature type="domain" description="HTH myb-type" evidence="7">
    <location>
        <begin position="158"/>
        <end position="206"/>
    </location>
</feature>
<gene>
    <name evidence="8" type="ORF">M9Y10_032453</name>
</gene>
<accession>A0ABR2GYI1</accession>
<organism evidence="8 9">
    <name type="scientific">Tritrichomonas musculus</name>
    <dbReference type="NCBI Taxonomy" id="1915356"/>
    <lineage>
        <taxon>Eukaryota</taxon>
        <taxon>Metamonada</taxon>
        <taxon>Parabasalia</taxon>
        <taxon>Tritrichomonadida</taxon>
        <taxon>Tritrichomonadidae</taxon>
        <taxon>Tritrichomonas</taxon>
    </lineage>
</organism>
<evidence type="ECO:0000259" key="7">
    <source>
        <dbReference type="PROSITE" id="PS51294"/>
    </source>
</evidence>
<dbReference type="CDD" id="cd00167">
    <property type="entry name" value="SANT"/>
    <property type="match status" value="2"/>
</dbReference>
<name>A0ABR2GYI1_9EUKA</name>
<dbReference type="InterPro" id="IPR017930">
    <property type="entry name" value="Myb_dom"/>
</dbReference>
<keyword evidence="9" id="KW-1185">Reference proteome</keyword>
<dbReference type="Pfam" id="PF13921">
    <property type="entry name" value="Myb_DNA-bind_6"/>
    <property type="match status" value="1"/>
</dbReference>
<evidence type="ECO:0000313" key="9">
    <source>
        <dbReference type="Proteomes" id="UP001470230"/>
    </source>
</evidence>
<dbReference type="InterPro" id="IPR051575">
    <property type="entry name" value="Myb-like_DNA-bd"/>
</dbReference>
<dbReference type="PROSITE" id="PS50090">
    <property type="entry name" value="MYB_LIKE"/>
    <property type="match status" value="2"/>
</dbReference>
<protein>
    <recommendedName>
        <fullName evidence="10">Myb-like DNA-binding domain containing protein</fullName>
    </recommendedName>
</protein>
<dbReference type="PROSITE" id="PS51294">
    <property type="entry name" value="HTH_MYB"/>
    <property type="match status" value="2"/>
</dbReference>
<feature type="domain" description="HTH myb-type" evidence="7">
    <location>
        <begin position="100"/>
        <end position="155"/>
    </location>
</feature>
<keyword evidence="2" id="KW-0238">DNA-binding</keyword>
<keyword evidence="3" id="KW-0804">Transcription</keyword>
<dbReference type="InterPro" id="IPR001005">
    <property type="entry name" value="SANT/Myb"/>
</dbReference>
<keyword evidence="4" id="KW-0539">Nucleus</keyword>
<evidence type="ECO:0000256" key="5">
    <source>
        <dbReference type="SAM" id="MobiDB-lite"/>
    </source>
</evidence>